<evidence type="ECO:0000313" key="1">
    <source>
        <dbReference type="EMBL" id="KAK3764666.1"/>
    </source>
</evidence>
<protein>
    <submittedName>
        <fullName evidence="1">Uncharacterized protein</fullName>
    </submittedName>
</protein>
<gene>
    <name evidence="1" type="ORF">RRG08_013720</name>
</gene>
<organism evidence="1 2">
    <name type="scientific">Elysia crispata</name>
    <name type="common">lettuce slug</name>
    <dbReference type="NCBI Taxonomy" id="231223"/>
    <lineage>
        <taxon>Eukaryota</taxon>
        <taxon>Metazoa</taxon>
        <taxon>Spiralia</taxon>
        <taxon>Lophotrochozoa</taxon>
        <taxon>Mollusca</taxon>
        <taxon>Gastropoda</taxon>
        <taxon>Heterobranchia</taxon>
        <taxon>Euthyneura</taxon>
        <taxon>Panpulmonata</taxon>
        <taxon>Sacoglossa</taxon>
        <taxon>Placobranchoidea</taxon>
        <taxon>Plakobranchidae</taxon>
        <taxon>Elysia</taxon>
    </lineage>
</organism>
<dbReference type="AlphaFoldDB" id="A0AAE0Z9T1"/>
<accession>A0AAE0Z9T1</accession>
<proteinExistence type="predicted"/>
<dbReference type="EMBL" id="JAWDGP010004415">
    <property type="protein sequence ID" value="KAK3764666.1"/>
    <property type="molecule type" value="Genomic_DNA"/>
</dbReference>
<name>A0AAE0Z9T1_9GAST</name>
<dbReference type="Proteomes" id="UP001283361">
    <property type="component" value="Unassembled WGS sequence"/>
</dbReference>
<keyword evidence="2" id="KW-1185">Reference proteome</keyword>
<sequence length="77" mass="8792">MCIDLDFNLYRVSCQSVVCFLGQTLRFGLISDVIICSGSQLPRTGRASVLLRHKQTIRDQVLPVMRTARRQAYLFSE</sequence>
<reference evidence="1" key="1">
    <citation type="journal article" date="2023" name="G3 (Bethesda)">
        <title>A reference genome for the long-term kleptoplast-retaining sea slug Elysia crispata morphotype clarki.</title>
        <authorList>
            <person name="Eastman K.E."/>
            <person name="Pendleton A.L."/>
            <person name="Shaikh M.A."/>
            <person name="Suttiyut T."/>
            <person name="Ogas R."/>
            <person name="Tomko P."/>
            <person name="Gavelis G."/>
            <person name="Widhalm J.R."/>
            <person name="Wisecaver J.H."/>
        </authorList>
    </citation>
    <scope>NUCLEOTIDE SEQUENCE</scope>
    <source>
        <strain evidence="1">ECLA1</strain>
    </source>
</reference>
<comment type="caution">
    <text evidence="1">The sequence shown here is derived from an EMBL/GenBank/DDBJ whole genome shotgun (WGS) entry which is preliminary data.</text>
</comment>
<evidence type="ECO:0000313" key="2">
    <source>
        <dbReference type="Proteomes" id="UP001283361"/>
    </source>
</evidence>